<keyword evidence="1" id="KW-0472">Membrane</keyword>
<keyword evidence="3" id="KW-1185">Reference proteome</keyword>
<dbReference type="RefSeq" id="WP_189035583.1">
    <property type="nucleotide sequence ID" value="NZ_BMMP01000002.1"/>
</dbReference>
<dbReference type="Proteomes" id="UP000631535">
    <property type="component" value="Unassembled WGS sequence"/>
</dbReference>
<feature type="transmembrane region" description="Helical" evidence="1">
    <location>
        <begin position="94"/>
        <end position="115"/>
    </location>
</feature>
<protein>
    <submittedName>
        <fullName evidence="2">Multidrug transporter</fullName>
    </submittedName>
</protein>
<reference evidence="3" key="1">
    <citation type="journal article" date="2019" name="Int. J. Syst. Evol. Microbiol.">
        <title>The Global Catalogue of Microorganisms (GCM) 10K type strain sequencing project: providing services to taxonomists for standard genome sequencing and annotation.</title>
        <authorList>
            <consortium name="The Broad Institute Genomics Platform"/>
            <consortium name="The Broad Institute Genome Sequencing Center for Infectious Disease"/>
            <person name="Wu L."/>
            <person name="Ma J."/>
        </authorList>
    </citation>
    <scope>NUCLEOTIDE SEQUENCE [LARGE SCALE GENOMIC DNA]</scope>
    <source>
        <strain evidence="3">CGMCC 4.7178</strain>
    </source>
</reference>
<feature type="transmembrane region" description="Helical" evidence="1">
    <location>
        <begin position="121"/>
        <end position="139"/>
    </location>
</feature>
<dbReference type="EMBL" id="BMMP01000002">
    <property type="protein sequence ID" value="GGO43702.1"/>
    <property type="molecule type" value="Genomic_DNA"/>
</dbReference>
<evidence type="ECO:0000256" key="1">
    <source>
        <dbReference type="SAM" id="Phobius"/>
    </source>
</evidence>
<name>A0ABQ2LVS2_9ACTN</name>
<keyword evidence="1" id="KW-0812">Transmembrane</keyword>
<keyword evidence="1" id="KW-1133">Transmembrane helix</keyword>
<dbReference type="InterPro" id="IPR037185">
    <property type="entry name" value="EmrE-like"/>
</dbReference>
<sequence>MGALLALASAVCYGIADVTGGLLSRRAHFALVALAGQGGGLVLTLLAAPVFSAARPVLSLALSPDTAWGALSGVGTGVGMVHLYRGVSRGAMSVVVPVSAVTGVTLPVVAGVVLLGDRPSAPAWLGILVAVPALWLVSLERSRPGAPVLTGASLDGLIAGAGIALQYLALAQARPSAGIWPVAVGRVTALAVIAAIAVPLLAARRRRAPLRRPPRTPAGASQGASAEAPALLPPRYAAGSAVTGMIAALALVLYLLAAREQLVVIAVVLSSLYPAVPVVLGLTALGERPTRLQAAGLCAAAAATALITAG</sequence>
<evidence type="ECO:0000313" key="3">
    <source>
        <dbReference type="Proteomes" id="UP000631535"/>
    </source>
</evidence>
<feature type="transmembrane region" description="Helical" evidence="1">
    <location>
        <begin position="26"/>
        <end position="51"/>
    </location>
</feature>
<proteinExistence type="predicted"/>
<gene>
    <name evidence="2" type="ORF">GCM10012287_07490</name>
</gene>
<dbReference type="Gene3D" id="1.10.3730.20">
    <property type="match status" value="1"/>
</dbReference>
<organism evidence="2 3">
    <name type="scientific">Streptomyces daqingensis</name>
    <dbReference type="NCBI Taxonomy" id="1472640"/>
    <lineage>
        <taxon>Bacteria</taxon>
        <taxon>Bacillati</taxon>
        <taxon>Actinomycetota</taxon>
        <taxon>Actinomycetes</taxon>
        <taxon>Kitasatosporales</taxon>
        <taxon>Streptomycetaceae</taxon>
        <taxon>Streptomyces</taxon>
    </lineage>
</organism>
<evidence type="ECO:0000313" key="2">
    <source>
        <dbReference type="EMBL" id="GGO43702.1"/>
    </source>
</evidence>
<feature type="transmembrane region" description="Helical" evidence="1">
    <location>
        <begin position="146"/>
        <end position="167"/>
    </location>
</feature>
<feature type="transmembrane region" description="Helical" evidence="1">
    <location>
        <begin position="236"/>
        <end position="256"/>
    </location>
</feature>
<dbReference type="SUPFAM" id="SSF103481">
    <property type="entry name" value="Multidrug resistance efflux transporter EmrE"/>
    <property type="match status" value="2"/>
</dbReference>
<feature type="transmembrane region" description="Helical" evidence="1">
    <location>
        <begin position="179"/>
        <end position="202"/>
    </location>
</feature>
<feature type="transmembrane region" description="Helical" evidence="1">
    <location>
        <begin position="262"/>
        <end position="285"/>
    </location>
</feature>
<comment type="caution">
    <text evidence="2">The sequence shown here is derived from an EMBL/GenBank/DDBJ whole genome shotgun (WGS) entry which is preliminary data.</text>
</comment>
<accession>A0ABQ2LVS2</accession>